<keyword evidence="2" id="KW-1185">Reference proteome</keyword>
<protein>
    <submittedName>
        <fullName evidence="1">Uncharacterized protein</fullName>
    </submittedName>
</protein>
<evidence type="ECO:0000313" key="1">
    <source>
        <dbReference type="EMBL" id="KAL3795447.1"/>
    </source>
</evidence>
<dbReference type="Proteomes" id="UP001516023">
    <property type="component" value="Unassembled WGS sequence"/>
</dbReference>
<organism evidence="1 2">
    <name type="scientific">Cyclotella cryptica</name>
    <dbReference type="NCBI Taxonomy" id="29204"/>
    <lineage>
        <taxon>Eukaryota</taxon>
        <taxon>Sar</taxon>
        <taxon>Stramenopiles</taxon>
        <taxon>Ochrophyta</taxon>
        <taxon>Bacillariophyta</taxon>
        <taxon>Coscinodiscophyceae</taxon>
        <taxon>Thalassiosirophycidae</taxon>
        <taxon>Stephanodiscales</taxon>
        <taxon>Stephanodiscaceae</taxon>
        <taxon>Cyclotella</taxon>
    </lineage>
</organism>
<sequence length="170" mass="19492">MCSSLQSKSPTISLHDASRVNNLTRQATKRVRFSEYSCLYMYQSNPSYRRKMSYSKTEIEAFRFRTASEAGKLRQLLAGCPIREANRICHILIHHNVVAPEELLGIEHLISEHVTRLMLSDRLGQRALLLKTQQELREKNELNFELLAEVATSMSAKNAERARVRATMAL</sequence>
<accession>A0ABD3Q515</accession>
<dbReference type="AlphaFoldDB" id="A0ABD3Q515"/>
<gene>
    <name evidence="1" type="ORF">HJC23_000805</name>
</gene>
<evidence type="ECO:0000313" key="2">
    <source>
        <dbReference type="Proteomes" id="UP001516023"/>
    </source>
</evidence>
<comment type="caution">
    <text evidence="1">The sequence shown here is derived from an EMBL/GenBank/DDBJ whole genome shotgun (WGS) entry which is preliminary data.</text>
</comment>
<dbReference type="EMBL" id="JABMIG020000071">
    <property type="protein sequence ID" value="KAL3795447.1"/>
    <property type="molecule type" value="Genomic_DNA"/>
</dbReference>
<proteinExistence type="predicted"/>
<name>A0ABD3Q515_9STRA</name>
<reference evidence="1 2" key="1">
    <citation type="journal article" date="2020" name="G3 (Bethesda)">
        <title>Improved Reference Genome for Cyclotella cryptica CCMP332, a Model for Cell Wall Morphogenesis, Salinity Adaptation, and Lipid Production in Diatoms (Bacillariophyta).</title>
        <authorList>
            <person name="Roberts W.R."/>
            <person name="Downey K.M."/>
            <person name="Ruck E.C."/>
            <person name="Traller J.C."/>
            <person name="Alverson A.J."/>
        </authorList>
    </citation>
    <scope>NUCLEOTIDE SEQUENCE [LARGE SCALE GENOMIC DNA]</scope>
    <source>
        <strain evidence="1 2">CCMP332</strain>
    </source>
</reference>